<evidence type="ECO:0000313" key="2">
    <source>
        <dbReference type="EMBL" id="RDH85039.1"/>
    </source>
</evidence>
<dbReference type="Proteomes" id="UP000254266">
    <property type="component" value="Unassembled WGS sequence"/>
</dbReference>
<comment type="caution">
    <text evidence="2">The sequence shown here is derived from an EMBL/GenBank/DDBJ whole genome shotgun (WGS) entry which is preliminary data.</text>
</comment>
<accession>A0A370DJF1</accession>
<dbReference type="AlphaFoldDB" id="A0A370DJF1"/>
<keyword evidence="3" id="KW-1185">Reference proteome</keyword>
<dbReference type="EMBL" id="QFXC01000007">
    <property type="protein sequence ID" value="RDH85039.1"/>
    <property type="molecule type" value="Genomic_DNA"/>
</dbReference>
<organism evidence="2 3">
    <name type="scientific">endosymbiont of Galathealinum brachiosum</name>
    <dbReference type="NCBI Taxonomy" id="2200906"/>
    <lineage>
        <taxon>Bacteria</taxon>
        <taxon>Pseudomonadati</taxon>
        <taxon>Pseudomonadota</taxon>
        <taxon>Gammaproteobacteria</taxon>
        <taxon>sulfur-oxidizing symbionts</taxon>
    </lineage>
</organism>
<reference evidence="2 3" key="1">
    <citation type="journal article" date="2018" name="ISME J.">
        <title>Endosymbiont genomes yield clues of tubeworm success.</title>
        <authorList>
            <person name="Li Y."/>
            <person name="Liles M.R."/>
            <person name="Halanych K.M."/>
        </authorList>
    </citation>
    <scope>NUCLEOTIDE SEQUENCE [LARGE SCALE GENOMIC DNA]</scope>
    <source>
        <strain evidence="2">A1464</strain>
    </source>
</reference>
<feature type="domain" description="BFD-like [2Fe-2S]-binding" evidence="1">
    <location>
        <begin position="26"/>
        <end position="72"/>
    </location>
</feature>
<name>A0A370DJF1_9GAMM</name>
<sequence>MKTEPVTNPLDKLPPILKKNLDRNLCVCNEVLKIDIINAIVDGATTVAEVKKQTYATMGSGCCVKQVERLIECLCSPEAKK</sequence>
<dbReference type="Gene3D" id="1.10.10.1100">
    <property type="entry name" value="BFD-like [2Fe-2S]-binding domain"/>
    <property type="match status" value="1"/>
</dbReference>
<evidence type="ECO:0000259" key="1">
    <source>
        <dbReference type="Pfam" id="PF04324"/>
    </source>
</evidence>
<protein>
    <submittedName>
        <fullName evidence="2">(2Fe-2S)-binding protein</fullName>
    </submittedName>
</protein>
<proteinExistence type="predicted"/>
<dbReference type="InterPro" id="IPR041854">
    <property type="entry name" value="BFD-like_2Fe2S-bd_dom_sf"/>
</dbReference>
<dbReference type="Pfam" id="PF04324">
    <property type="entry name" value="Fer2_BFD"/>
    <property type="match status" value="1"/>
</dbReference>
<evidence type="ECO:0000313" key="3">
    <source>
        <dbReference type="Proteomes" id="UP000254266"/>
    </source>
</evidence>
<gene>
    <name evidence="2" type="ORF">DIZ80_04740</name>
</gene>
<dbReference type="InterPro" id="IPR007419">
    <property type="entry name" value="BFD-like_2Fe2S-bd_dom"/>
</dbReference>